<accession>A0AAE4JXE5</accession>
<evidence type="ECO:0000313" key="1">
    <source>
        <dbReference type="EMBL" id="MDS3859754.1"/>
    </source>
</evidence>
<organism evidence="1 2">
    <name type="scientific">Pseudocalidococcus azoricus BACA0444</name>
    <dbReference type="NCBI Taxonomy" id="2918990"/>
    <lineage>
        <taxon>Bacteria</taxon>
        <taxon>Bacillati</taxon>
        <taxon>Cyanobacteriota</taxon>
        <taxon>Cyanophyceae</taxon>
        <taxon>Acaryochloridales</taxon>
        <taxon>Thermosynechococcaceae</taxon>
        <taxon>Pseudocalidococcus</taxon>
        <taxon>Pseudocalidococcus azoricus</taxon>
    </lineage>
</organism>
<proteinExistence type="predicted"/>
<dbReference type="Proteomes" id="UP001268256">
    <property type="component" value="Unassembled WGS sequence"/>
</dbReference>
<reference evidence="2" key="1">
    <citation type="submission" date="2023-07" db="EMBL/GenBank/DDBJ databases">
        <authorList>
            <person name="Luz R."/>
            <person name="Cordeiro R."/>
            <person name="Fonseca A."/>
            <person name="Goncalves V."/>
        </authorList>
    </citation>
    <scope>NUCLEOTIDE SEQUENCE [LARGE SCALE GENOMIC DNA]</scope>
    <source>
        <strain evidence="2">BACA0444</strain>
    </source>
</reference>
<dbReference type="EMBL" id="JAVMIP010000002">
    <property type="protein sequence ID" value="MDS3859754.1"/>
    <property type="molecule type" value="Genomic_DNA"/>
</dbReference>
<dbReference type="Pfam" id="PF08846">
    <property type="entry name" value="DUF1816"/>
    <property type="match status" value="1"/>
</dbReference>
<protein>
    <submittedName>
        <fullName evidence="1">DUF1816 domain-containing protein</fullName>
    </submittedName>
</protein>
<dbReference type="InterPro" id="IPR014945">
    <property type="entry name" value="DUF1816"/>
</dbReference>
<comment type="caution">
    <text evidence="1">The sequence shown here is derived from an EMBL/GenBank/DDBJ whole genome shotgun (WGS) entry which is preliminary data.</text>
</comment>
<name>A0AAE4JXE5_9CYAN</name>
<evidence type="ECO:0000313" key="2">
    <source>
        <dbReference type="Proteomes" id="UP001268256"/>
    </source>
</evidence>
<sequence length="99" mass="11126">MKDHETAQSGFSQWLAGLVNDVGLAWWIEIKTESPRCTYYFGPFLSPAEAEAEKVGYIQDLQQENAKGIVCEVKRCKPKELTIYDESPSVGRSLSGQLR</sequence>
<gene>
    <name evidence="1" type="ORF">RIF25_02920</name>
</gene>
<dbReference type="AlphaFoldDB" id="A0AAE4JXE5"/>
<keyword evidence="2" id="KW-1185">Reference proteome</keyword>
<dbReference type="RefSeq" id="WP_322877059.1">
    <property type="nucleotide sequence ID" value="NZ_JAVMIP010000002.1"/>
</dbReference>